<dbReference type="Proteomes" id="UP000015354">
    <property type="component" value="Unassembled WGS sequence"/>
</dbReference>
<gene>
    <name evidence="11" type="ORF">STCU_06817</name>
</gene>
<evidence type="ECO:0000256" key="5">
    <source>
        <dbReference type="ARBA" id="ARBA00022691"/>
    </source>
</evidence>
<feature type="region of interest" description="Disordered" evidence="9">
    <location>
        <begin position="29"/>
        <end position="60"/>
    </location>
</feature>
<accession>S9VDQ9</accession>
<evidence type="ECO:0000313" key="12">
    <source>
        <dbReference type="Proteomes" id="UP000015354"/>
    </source>
</evidence>
<dbReference type="GO" id="GO:0032259">
    <property type="term" value="P:methylation"/>
    <property type="evidence" value="ECO:0007669"/>
    <property type="project" value="UniProtKB-KW"/>
</dbReference>
<dbReference type="EMBL" id="ATMH01006817">
    <property type="protein sequence ID" value="EPY25151.1"/>
    <property type="molecule type" value="Genomic_DNA"/>
</dbReference>
<keyword evidence="4" id="KW-0808">Transferase</keyword>
<protein>
    <recommendedName>
        <fullName evidence="2">tRNA(Phe) 7-[(3-amino-3-carboxypropyl)-4-demethylwyosine(37)-N(4)]-methyltransferase</fullName>
        <ecNumber evidence="2">2.1.1.282</ecNumber>
    </recommendedName>
    <alternativeName>
        <fullName evidence="7">tRNA(Phe) 7-((3-amino-3-carboxypropyl)-4-demethylwyosine(37)-N(4))-methyltransferase</fullName>
    </alternativeName>
</protein>
<organism evidence="11 12">
    <name type="scientific">Strigomonas culicis</name>
    <dbReference type="NCBI Taxonomy" id="28005"/>
    <lineage>
        <taxon>Eukaryota</taxon>
        <taxon>Discoba</taxon>
        <taxon>Euglenozoa</taxon>
        <taxon>Kinetoplastea</taxon>
        <taxon>Metakinetoplastina</taxon>
        <taxon>Trypanosomatida</taxon>
        <taxon>Trypanosomatidae</taxon>
        <taxon>Strigomonadinae</taxon>
        <taxon>Strigomonas</taxon>
    </lineage>
</organism>
<evidence type="ECO:0000256" key="9">
    <source>
        <dbReference type="SAM" id="MobiDB-lite"/>
    </source>
</evidence>
<evidence type="ECO:0000256" key="2">
    <source>
        <dbReference type="ARBA" id="ARBA00012750"/>
    </source>
</evidence>
<keyword evidence="6" id="KW-0819">tRNA processing</keyword>
<name>S9VDQ9_9TRYP</name>
<evidence type="ECO:0000259" key="10">
    <source>
        <dbReference type="Pfam" id="PF02676"/>
    </source>
</evidence>
<dbReference type="PANTHER" id="PTHR48418:SF1">
    <property type="entry name" value="TRNA WYBUTOSINE-SYNTHESIZING PROTEIN 3"/>
    <property type="match status" value="1"/>
</dbReference>
<dbReference type="OrthoDB" id="263283at2759"/>
<dbReference type="InterPro" id="IPR036602">
    <property type="entry name" value="tRNA_yW-synthesising-like_sf"/>
</dbReference>
<dbReference type="InterPro" id="IPR003827">
    <property type="entry name" value="tRNA_yW-synthesising"/>
</dbReference>
<dbReference type="Gene3D" id="3.30.1960.10">
    <property type="entry name" value="tRNA wybutosine-synthesizing-like"/>
    <property type="match status" value="1"/>
</dbReference>
<evidence type="ECO:0000256" key="1">
    <source>
        <dbReference type="ARBA" id="ARBA00008569"/>
    </source>
</evidence>
<dbReference type="PANTHER" id="PTHR48418">
    <property type="entry name" value="TRNA WYBUTOSINE-SYNTHESIZING PROTEIN 3"/>
    <property type="match status" value="1"/>
</dbReference>
<feature type="domain" description="tRNA wybutosine-synthesizing protein" evidence="10">
    <location>
        <begin position="1"/>
        <end position="279"/>
    </location>
</feature>
<dbReference type="Pfam" id="PF02676">
    <property type="entry name" value="TYW3"/>
    <property type="match status" value="1"/>
</dbReference>
<evidence type="ECO:0000256" key="8">
    <source>
        <dbReference type="ARBA" id="ARBA00049202"/>
    </source>
</evidence>
<reference evidence="11 12" key="1">
    <citation type="journal article" date="2013" name="PLoS ONE">
        <title>Predicting the Proteins of Angomonas deanei, Strigomonas culicis and Their Respective Endosymbionts Reveals New Aspects of the Trypanosomatidae Family.</title>
        <authorList>
            <person name="Motta M.C."/>
            <person name="Martins A.C."/>
            <person name="de Souza S.S."/>
            <person name="Catta-Preta C.M."/>
            <person name="Silva R."/>
            <person name="Klein C.C."/>
            <person name="de Almeida L.G."/>
            <person name="de Lima Cunha O."/>
            <person name="Ciapina L.P."/>
            <person name="Brocchi M."/>
            <person name="Colabardini A.C."/>
            <person name="de Araujo Lima B."/>
            <person name="Machado C.R."/>
            <person name="de Almeida Soares C.M."/>
            <person name="Probst C.M."/>
            <person name="de Menezes C.B."/>
            <person name="Thompson C.E."/>
            <person name="Bartholomeu D.C."/>
            <person name="Gradia D.F."/>
            <person name="Pavoni D.P."/>
            <person name="Grisard E.C."/>
            <person name="Fantinatti-Garboggini F."/>
            <person name="Marchini F.K."/>
            <person name="Rodrigues-Luiz G.F."/>
            <person name="Wagner G."/>
            <person name="Goldman G.H."/>
            <person name="Fietto J.L."/>
            <person name="Elias M.C."/>
            <person name="Goldman M.H."/>
            <person name="Sagot M.F."/>
            <person name="Pereira M."/>
            <person name="Stoco P.H."/>
            <person name="de Mendonca-Neto R.P."/>
            <person name="Teixeira S.M."/>
            <person name="Maciel T.E."/>
            <person name="de Oliveira Mendes T.A."/>
            <person name="Urmenyi T.P."/>
            <person name="de Souza W."/>
            <person name="Schenkman S."/>
            <person name="de Vasconcelos A.T."/>
        </authorList>
    </citation>
    <scope>NUCLEOTIDE SEQUENCE [LARGE SCALE GENOMIC DNA]</scope>
</reference>
<comment type="catalytic activity">
    <reaction evidence="8">
        <text>4-demethyl-7-[(3S)-3-amino-3-carboxypropyl]wyosine(37) in tRNA(Phe) + S-adenosyl-L-methionine = 7-[(3S)-3-amino-3-carboxypropyl]wyosine(37) in tRNA(Phe) + S-adenosyl-L-homocysteine + H(+)</text>
        <dbReference type="Rhea" id="RHEA:36635"/>
        <dbReference type="Rhea" id="RHEA-COMP:10378"/>
        <dbReference type="Rhea" id="RHEA-COMP:10379"/>
        <dbReference type="ChEBI" id="CHEBI:15378"/>
        <dbReference type="ChEBI" id="CHEBI:57856"/>
        <dbReference type="ChEBI" id="CHEBI:59789"/>
        <dbReference type="ChEBI" id="CHEBI:73543"/>
        <dbReference type="ChEBI" id="CHEBI:73550"/>
        <dbReference type="EC" id="2.1.1.282"/>
    </reaction>
</comment>
<proteinExistence type="inferred from homology"/>
<comment type="similarity">
    <text evidence="1">Belongs to the TYW3 family.</text>
</comment>
<dbReference type="SUPFAM" id="SSF111278">
    <property type="entry name" value="SSo0622-like"/>
    <property type="match status" value="1"/>
</dbReference>
<evidence type="ECO:0000256" key="4">
    <source>
        <dbReference type="ARBA" id="ARBA00022679"/>
    </source>
</evidence>
<dbReference type="EC" id="2.1.1.282" evidence="2"/>
<dbReference type="GO" id="GO:0008168">
    <property type="term" value="F:methyltransferase activity"/>
    <property type="evidence" value="ECO:0007669"/>
    <property type="project" value="UniProtKB-KW"/>
</dbReference>
<evidence type="ECO:0000313" key="11">
    <source>
        <dbReference type="EMBL" id="EPY25151.1"/>
    </source>
</evidence>
<sequence length="283" mass="29978">MDVLNGSADYITTSSCSGRIALFHSISETEEGEGEELHRGAAAAAPGNDSITSTSTRGRGMKRGAQEALGWLFVKHGALTGAEMQSIVLALSGPARTPEEAALDDAQVSRWRARQAAVEREGALAQHTADSGVVRVGAFTGEVEGPLADAGAAAEHPRFQPPARGTVCLKMEPFVMHVECRTMAAAKELLTAAATEGGYRNSGVTPPGKKIMCGIRCTTGLGMEVPLVMSGCNYMARASGEAASVTNPNRLYLWHLLDLANEKMLANEKRTDRLEGAVKRRIK</sequence>
<evidence type="ECO:0000256" key="3">
    <source>
        <dbReference type="ARBA" id="ARBA00022603"/>
    </source>
</evidence>
<comment type="caution">
    <text evidence="11">The sequence shown here is derived from an EMBL/GenBank/DDBJ whole genome shotgun (WGS) entry which is preliminary data.</text>
</comment>
<dbReference type="AlphaFoldDB" id="S9VDQ9"/>
<keyword evidence="5" id="KW-0949">S-adenosyl-L-methionine</keyword>
<keyword evidence="12" id="KW-1185">Reference proteome</keyword>
<evidence type="ECO:0000256" key="7">
    <source>
        <dbReference type="ARBA" id="ARBA00030554"/>
    </source>
</evidence>
<dbReference type="GO" id="GO:0008033">
    <property type="term" value="P:tRNA processing"/>
    <property type="evidence" value="ECO:0007669"/>
    <property type="project" value="UniProtKB-KW"/>
</dbReference>
<evidence type="ECO:0000256" key="6">
    <source>
        <dbReference type="ARBA" id="ARBA00022694"/>
    </source>
</evidence>
<keyword evidence="3" id="KW-0489">Methyltransferase</keyword>